<evidence type="ECO:0000256" key="1">
    <source>
        <dbReference type="ARBA" id="ARBA00005781"/>
    </source>
</evidence>
<dbReference type="FunFam" id="2.30.30.790:FF:000001">
    <property type="entry name" value="50S ribosomal protein L19"/>
    <property type="match status" value="1"/>
</dbReference>
<dbReference type="Gene3D" id="2.30.30.790">
    <property type="match status" value="1"/>
</dbReference>
<proteinExistence type="inferred from homology"/>
<gene>
    <name evidence="4" type="ORF">METZ01_LOCUS276289</name>
</gene>
<dbReference type="InterPro" id="IPR001857">
    <property type="entry name" value="Ribosomal_bL19"/>
</dbReference>
<evidence type="ECO:0000256" key="3">
    <source>
        <dbReference type="ARBA" id="ARBA00023274"/>
    </source>
</evidence>
<dbReference type="HAMAP" id="MF_00402">
    <property type="entry name" value="Ribosomal_bL19"/>
    <property type="match status" value="1"/>
</dbReference>
<keyword evidence="3" id="KW-0687">Ribonucleoprotein</keyword>
<dbReference type="PRINTS" id="PR00061">
    <property type="entry name" value="RIBOSOMALL19"/>
</dbReference>
<sequence>MNTLREVTTELLKNDIPDFNPGDTVSVDFRVVEGGKERIQRFKGVVIGRKGGGIEETFTVWKISGGVGVERIFPLHSPLIASITVDRRGKVRRAKLNYLKKLTGKASRITEKR</sequence>
<dbReference type="Pfam" id="PF01245">
    <property type="entry name" value="Ribosomal_L19"/>
    <property type="match status" value="1"/>
</dbReference>
<evidence type="ECO:0008006" key="5">
    <source>
        <dbReference type="Google" id="ProtNLM"/>
    </source>
</evidence>
<reference evidence="4" key="1">
    <citation type="submission" date="2018-05" db="EMBL/GenBank/DDBJ databases">
        <authorList>
            <person name="Lanie J.A."/>
            <person name="Ng W.-L."/>
            <person name="Kazmierczak K.M."/>
            <person name="Andrzejewski T.M."/>
            <person name="Davidsen T.M."/>
            <person name="Wayne K.J."/>
            <person name="Tettelin H."/>
            <person name="Glass J.I."/>
            <person name="Rusch D."/>
            <person name="Podicherti R."/>
            <person name="Tsui H.-C.T."/>
            <person name="Winkler M.E."/>
        </authorList>
    </citation>
    <scope>NUCLEOTIDE SEQUENCE</scope>
</reference>
<dbReference type="EMBL" id="UINC01080471">
    <property type="protein sequence ID" value="SVC23435.1"/>
    <property type="molecule type" value="Genomic_DNA"/>
</dbReference>
<dbReference type="PANTHER" id="PTHR15680:SF9">
    <property type="entry name" value="LARGE RIBOSOMAL SUBUNIT PROTEIN BL19M"/>
    <property type="match status" value="1"/>
</dbReference>
<protein>
    <recommendedName>
        <fullName evidence="5">50S ribosomal protein L19</fullName>
    </recommendedName>
</protein>
<dbReference type="InterPro" id="IPR008991">
    <property type="entry name" value="Translation_prot_SH3-like_sf"/>
</dbReference>
<dbReference type="GO" id="GO:0003735">
    <property type="term" value="F:structural constituent of ribosome"/>
    <property type="evidence" value="ECO:0007669"/>
    <property type="project" value="InterPro"/>
</dbReference>
<dbReference type="GO" id="GO:0006412">
    <property type="term" value="P:translation"/>
    <property type="evidence" value="ECO:0007669"/>
    <property type="project" value="InterPro"/>
</dbReference>
<dbReference type="PIRSF" id="PIRSF002191">
    <property type="entry name" value="Ribosomal_L19"/>
    <property type="match status" value="1"/>
</dbReference>
<evidence type="ECO:0000313" key="4">
    <source>
        <dbReference type="EMBL" id="SVC23435.1"/>
    </source>
</evidence>
<dbReference type="InterPro" id="IPR038657">
    <property type="entry name" value="Ribosomal_bL19_sf"/>
</dbReference>
<name>A0A382KIL3_9ZZZZ</name>
<dbReference type="GO" id="GO:0022625">
    <property type="term" value="C:cytosolic large ribosomal subunit"/>
    <property type="evidence" value="ECO:0007669"/>
    <property type="project" value="TreeGrafter"/>
</dbReference>
<evidence type="ECO:0000256" key="2">
    <source>
        <dbReference type="ARBA" id="ARBA00022980"/>
    </source>
</evidence>
<dbReference type="AlphaFoldDB" id="A0A382KIL3"/>
<organism evidence="4">
    <name type="scientific">marine metagenome</name>
    <dbReference type="NCBI Taxonomy" id="408172"/>
    <lineage>
        <taxon>unclassified sequences</taxon>
        <taxon>metagenomes</taxon>
        <taxon>ecological metagenomes</taxon>
    </lineage>
</organism>
<comment type="similarity">
    <text evidence="1">Belongs to the bacterial ribosomal protein bL19 family.</text>
</comment>
<dbReference type="SUPFAM" id="SSF50104">
    <property type="entry name" value="Translation proteins SH3-like domain"/>
    <property type="match status" value="1"/>
</dbReference>
<accession>A0A382KIL3</accession>
<dbReference type="NCBIfam" id="TIGR01024">
    <property type="entry name" value="rplS_bact"/>
    <property type="match status" value="1"/>
</dbReference>
<dbReference type="PANTHER" id="PTHR15680">
    <property type="entry name" value="RIBOSOMAL PROTEIN L19"/>
    <property type="match status" value="1"/>
</dbReference>
<keyword evidence="2" id="KW-0689">Ribosomal protein</keyword>